<keyword evidence="3" id="KW-0482">Metalloprotease</keyword>
<keyword evidence="3" id="KW-0645">Protease</keyword>
<evidence type="ECO:0000256" key="1">
    <source>
        <dbReference type="SAM" id="Phobius"/>
    </source>
</evidence>
<dbReference type="KEGG" id="fnk:E1750_04965"/>
<keyword evidence="4" id="KW-1185">Reference proteome</keyword>
<feature type="transmembrane region" description="Helical" evidence="1">
    <location>
        <begin position="172"/>
        <end position="189"/>
    </location>
</feature>
<feature type="transmembrane region" description="Helical" evidence="1">
    <location>
        <begin position="99"/>
        <end position="120"/>
    </location>
</feature>
<keyword evidence="1" id="KW-1133">Transmembrane helix</keyword>
<dbReference type="GO" id="GO:0004175">
    <property type="term" value="F:endopeptidase activity"/>
    <property type="evidence" value="ECO:0007669"/>
    <property type="project" value="UniProtKB-ARBA"/>
</dbReference>
<organism evidence="3 4">
    <name type="scientific">Flavobacterium nackdongense</name>
    <dbReference type="NCBI Taxonomy" id="2547394"/>
    <lineage>
        <taxon>Bacteria</taxon>
        <taxon>Pseudomonadati</taxon>
        <taxon>Bacteroidota</taxon>
        <taxon>Flavobacteriia</taxon>
        <taxon>Flavobacteriales</taxon>
        <taxon>Flavobacteriaceae</taxon>
        <taxon>Flavobacterium</taxon>
    </lineage>
</organism>
<dbReference type="GO" id="GO:0006508">
    <property type="term" value="P:proteolysis"/>
    <property type="evidence" value="ECO:0007669"/>
    <property type="project" value="UniProtKB-KW"/>
</dbReference>
<dbReference type="PANTHER" id="PTHR39430:SF1">
    <property type="entry name" value="PROTEASE"/>
    <property type="match status" value="1"/>
</dbReference>
<dbReference type="GO" id="GO:0008237">
    <property type="term" value="F:metallopeptidase activity"/>
    <property type="evidence" value="ECO:0007669"/>
    <property type="project" value="UniProtKB-KW"/>
</dbReference>
<feature type="transmembrane region" description="Helical" evidence="1">
    <location>
        <begin position="262"/>
        <end position="282"/>
    </location>
</feature>
<evidence type="ECO:0000313" key="4">
    <source>
        <dbReference type="Proteomes" id="UP000291124"/>
    </source>
</evidence>
<dbReference type="GO" id="GO:0080120">
    <property type="term" value="P:CAAX-box protein maturation"/>
    <property type="evidence" value="ECO:0007669"/>
    <property type="project" value="UniProtKB-ARBA"/>
</dbReference>
<feature type="transmembrane region" description="Helical" evidence="1">
    <location>
        <begin position="12"/>
        <end position="36"/>
    </location>
</feature>
<dbReference type="PANTHER" id="PTHR39430">
    <property type="entry name" value="MEMBRANE-ASSOCIATED PROTEASE-RELATED"/>
    <property type="match status" value="1"/>
</dbReference>
<accession>A0A4P6Y6T0</accession>
<feature type="transmembrane region" description="Helical" evidence="1">
    <location>
        <begin position="56"/>
        <end position="79"/>
    </location>
</feature>
<protein>
    <submittedName>
        <fullName evidence="3">CPBP family intramembrane metalloprotease</fullName>
    </submittedName>
</protein>
<keyword evidence="3" id="KW-0378">Hydrolase</keyword>
<dbReference type="OrthoDB" id="2806188at2"/>
<evidence type="ECO:0000259" key="2">
    <source>
        <dbReference type="Pfam" id="PF02517"/>
    </source>
</evidence>
<feature type="transmembrane region" description="Helical" evidence="1">
    <location>
        <begin position="132"/>
        <end position="151"/>
    </location>
</feature>
<feature type="domain" description="CAAX prenyl protease 2/Lysostaphin resistance protein A-like" evidence="2">
    <location>
        <begin position="137"/>
        <end position="233"/>
    </location>
</feature>
<keyword evidence="1" id="KW-0472">Membrane</keyword>
<dbReference type="InterPro" id="IPR003675">
    <property type="entry name" value="Rce1/LyrA-like_dom"/>
</dbReference>
<name>A0A4P6Y6T0_9FLAO</name>
<sequence length="316" mass="35981">MFIEQGYKGINSWWRFAITTVCTAGIFIGNYVLYLMMTAEEMEKVYQSMSNIPANLSLVANLIPFAFLLGLLFLLVRNLHNRSILSLTTARNSVDFKRIFFSFSVVVLASIVVFVVSYFVDHSDVIWNFNPAKFFVLFLISLLLFPFQIGLEEYLFRGYLMQQIGIAVRNKWFPLVLTSVVFGLFHSANPEVARMGFGVMFFYIGTGFLLGIMTLMDDSLELALGFHLGNNLMAALLITSDYSAIQTDALFRYSGVENPVDILNEMIVSIVIVYPIILFIFAKRYHWTNWKAKLTGRIQPQNLQNAKTTENAPNNI</sequence>
<evidence type="ECO:0000313" key="3">
    <source>
        <dbReference type="EMBL" id="QBN18181.1"/>
    </source>
</evidence>
<dbReference type="AlphaFoldDB" id="A0A4P6Y6T0"/>
<dbReference type="EMBL" id="CP037933">
    <property type="protein sequence ID" value="QBN18181.1"/>
    <property type="molecule type" value="Genomic_DNA"/>
</dbReference>
<feature type="transmembrane region" description="Helical" evidence="1">
    <location>
        <begin position="195"/>
        <end position="215"/>
    </location>
</feature>
<dbReference type="Proteomes" id="UP000291124">
    <property type="component" value="Chromosome"/>
</dbReference>
<proteinExistence type="predicted"/>
<reference evidence="4" key="1">
    <citation type="submission" date="2019-03" db="EMBL/GenBank/DDBJ databases">
        <title>Flavobacterium sp.</title>
        <authorList>
            <person name="Kim H."/>
        </authorList>
    </citation>
    <scope>NUCLEOTIDE SEQUENCE [LARGE SCALE GENOMIC DNA]</scope>
    <source>
        <strain evidence="4">GS13</strain>
    </source>
</reference>
<gene>
    <name evidence="3" type="ORF">E1750_04965</name>
</gene>
<dbReference type="Pfam" id="PF02517">
    <property type="entry name" value="Rce1-like"/>
    <property type="match status" value="1"/>
</dbReference>
<dbReference type="RefSeq" id="WP_133275709.1">
    <property type="nucleotide sequence ID" value="NZ_CP037933.1"/>
</dbReference>
<feature type="transmembrane region" description="Helical" evidence="1">
    <location>
        <begin position="222"/>
        <end position="242"/>
    </location>
</feature>
<keyword evidence="1" id="KW-0812">Transmembrane</keyword>